<proteinExistence type="inferred from homology"/>
<evidence type="ECO:0000256" key="7">
    <source>
        <dbReference type="SAM" id="SignalP"/>
    </source>
</evidence>
<keyword evidence="2 6" id="KW-0500">Molybdenum</keyword>
<feature type="binding site" evidence="6">
    <location>
        <position position="35"/>
    </location>
    <ligand>
        <name>molybdate</name>
        <dbReference type="ChEBI" id="CHEBI:36264"/>
    </ligand>
</feature>
<keyword evidence="9" id="KW-1185">Reference proteome</keyword>
<evidence type="ECO:0000313" key="9">
    <source>
        <dbReference type="Proteomes" id="UP000033423"/>
    </source>
</evidence>
<dbReference type="InterPro" id="IPR005950">
    <property type="entry name" value="ModA"/>
</dbReference>
<gene>
    <name evidence="8" type="ORF">MBAV_004237</name>
</gene>
<dbReference type="SUPFAM" id="SSF53850">
    <property type="entry name" value="Periplasmic binding protein-like II"/>
    <property type="match status" value="1"/>
</dbReference>
<evidence type="ECO:0000256" key="6">
    <source>
        <dbReference type="PIRSR" id="PIRSR004846-1"/>
    </source>
</evidence>
<dbReference type="GO" id="GO:0015689">
    <property type="term" value="P:molybdate ion transport"/>
    <property type="evidence" value="ECO:0007669"/>
    <property type="project" value="InterPro"/>
</dbReference>
<dbReference type="PATRIC" id="fig|29290.4.peg.5616"/>
<dbReference type="FunFam" id="3.40.190.10:FF:000035">
    <property type="entry name" value="Molybdate ABC transporter substrate-binding protein"/>
    <property type="match status" value="1"/>
</dbReference>
<name>A0A0F3GSA6_9BACT</name>
<feature type="signal peptide" evidence="7">
    <location>
        <begin position="1"/>
        <end position="22"/>
    </location>
</feature>
<evidence type="ECO:0000256" key="2">
    <source>
        <dbReference type="ARBA" id="ARBA00022505"/>
    </source>
</evidence>
<dbReference type="GO" id="GO:0030973">
    <property type="term" value="F:molybdate ion binding"/>
    <property type="evidence" value="ECO:0007669"/>
    <property type="project" value="TreeGrafter"/>
</dbReference>
<dbReference type="Proteomes" id="UP000033423">
    <property type="component" value="Unassembled WGS sequence"/>
</dbReference>
<dbReference type="EMBL" id="LACI01001836">
    <property type="protein sequence ID" value="KJU83568.1"/>
    <property type="molecule type" value="Genomic_DNA"/>
</dbReference>
<feature type="binding site" evidence="6">
    <location>
        <position position="63"/>
    </location>
    <ligand>
        <name>molybdate</name>
        <dbReference type="ChEBI" id="CHEBI:36264"/>
    </ligand>
</feature>
<dbReference type="PIRSF" id="PIRSF004846">
    <property type="entry name" value="ModA"/>
    <property type="match status" value="1"/>
</dbReference>
<comment type="caution">
    <text evidence="8">The sequence shown here is derived from an EMBL/GenBank/DDBJ whole genome shotgun (WGS) entry which is preliminary data.</text>
</comment>
<evidence type="ECO:0000256" key="3">
    <source>
        <dbReference type="ARBA" id="ARBA00022723"/>
    </source>
</evidence>
<sequence>MKAISMFFAVAVLSIFYVTANADSEVEITVSAAISLKNALEKIGKLFEDNHKGVKVIYNFGASGSLARQIEGGAPVDVFAPADQKDMDDIDNKGLVVPGTRVDFVGNSVVLIVPASETAAIDSFDDLKLAKIKKVAIGNPKTVPAGRYAQDVLNFYKVLPTIGDKLILAENARQALDYVARGEVDAGVVYLTDAMLRSKEVKVVSTASMKSHRPIAYPIAVVRGTKNKRLSGDFIKAVKSETAQGIFRDYGFTTAK</sequence>
<dbReference type="AlphaFoldDB" id="A0A0F3GSA6"/>
<comment type="similarity">
    <text evidence="1">Belongs to the bacterial solute-binding protein ModA family.</text>
</comment>
<dbReference type="GO" id="GO:1901359">
    <property type="term" value="F:tungstate binding"/>
    <property type="evidence" value="ECO:0007669"/>
    <property type="project" value="UniProtKB-ARBA"/>
</dbReference>
<dbReference type="Pfam" id="PF13531">
    <property type="entry name" value="SBP_bac_11"/>
    <property type="match status" value="1"/>
</dbReference>
<dbReference type="Gene3D" id="3.40.190.10">
    <property type="entry name" value="Periplasmic binding protein-like II"/>
    <property type="match status" value="2"/>
</dbReference>
<dbReference type="GO" id="GO:0046872">
    <property type="term" value="F:metal ion binding"/>
    <property type="evidence" value="ECO:0007669"/>
    <property type="project" value="UniProtKB-KW"/>
</dbReference>
<organism evidence="8 9">
    <name type="scientific">Candidatus Magnetobacterium bavaricum</name>
    <dbReference type="NCBI Taxonomy" id="29290"/>
    <lineage>
        <taxon>Bacteria</taxon>
        <taxon>Pseudomonadati</taxon>
        <taxon>Nitrospirota</taxon>
        <taxon>Thermodesulfovibrionia</taxon>
        <taxon>Thermodesulfovibrionales</taxon>
        <taxon>Candidatus Magnetobacteriaceae</taxon>
        <taxon>Candidatus Magnetobacterium</taxon>
    </lineage>
</organism>
<keyword evidence="3 6" id="KW-0479">Metal-binding</keyword>
<reference evidence="8 9" key="1">
    <citation type="submission" date="2015-02" db="EMBL/GenBank/DDBJ databases">
        <title>Single-cell genomics of uncultivated deep-branching MTB reveals a conserved set of magnetosome genes.</title>
        <authorList>
            <person name="Kolinko S."/>
            <person name="Richter M."/>
            <person name="Glockner F.O."/>
            <person name="Brachmann A."/>
            <person name="Schuler D."/>
        </authorList>
    </citation>
    <scope>NUCLEOTIDE SEQUENCE [LARGE SCALE GENOMIC DNA]</scope>
    <source>
        <strain evidence="8">TM-1</strain>
    </source>
</reference>
<dbReference type="PANTHER" id="PTHR30632:SF0">
    <property type="entry name" value="SULFATE-BINDING PROTEIN"/>
    <property type="match status" value="1"/>
</dbReference>
<dbReference type="PANTHER" id="PTHR30632">
    <property type="entry name" value="MOLYBDATE-BINDING PERIPLASMIC PROTEIN"/>
    <property type="match status" value="1"/>
</dbReference>
<feature type="chain" id="PRO_5002461171" evidence="7">
    <location>
        <begin position="23"/>
        <end position="256"/>
    </location>
</feature>
<feature type="binding site" evidence="6">
    <location>
        <position position="190"/>
    </location>
    <ligand>
        <name>molybdate</name>
        <dbReference type="ChEBI" id="CHEBI:36264"/>
    </ligand>
</feature>
<keyword evidence="4 7" id="KW-0732">Signal</keyword>
<evidence type="ECO:0000313" key="8">
    <source>
        <dbReference type="EMBL" id="KJU83568.1"/>
    </source>
</evidence>
<accession>A0A0F3GSA6</accession>
<dbReference type="InterPro" id="IPR050682">
    <property type="entry name" value="ModA/WtpA"/>
</dbReference>
<protein>
    <submittedName>
        <fullName evidence="8">Molybdenum ABC transporter periplasmic molybdate-binding protein</fullName>
    </submittedName>
</protein>
<comment type="subunit">
    <text evidence="5">The complex is composed of two ATP-binding proteins (ModC), two transmembrane proteins (ModB) and a solute-binding protein (ModA).</text>
</comment>
<dbReference type="NCBIfam" id="TIGR01256">
    <property type="entry name" value="modA"/>
    <property type="match status" value="1"/>
</dbReference>
<evidence type="ECO:0000256" key="5">
    <source>
        <dbReference type="ARBA" id="ARBA00062515"/>
    </source>
</evidence>
<feature type="binding site" evidence="6">
    <location>
        <position position="145"/>
    </location>
    <ligand>
        <name>molybdate</name>
        <dbReference type="ChEBI" id="CHEBI:36264"/>
    </ligand>
</feature>
<evidence type="ECO:0000256" key="1">
    <source>
        <dbReference type="ARBA" id="ARBA00009175"/>
    </source>
</evidence>
<evidence type="ECO:0000256" key="4">
    <source>
        <dbReference type="ARBA" id="ARBA00022729"/>
    </source>
</evidence>